<keyword evidence="5 12" id="KW-0812">Transmembrane</keyword>
<comment type="similarity">
    <text evidence="3">Belongs to the BRI3 family.</text>
</comment>
<dbReference type="Pfam" id="PF10164">
    <property type="entry name" value="BRI3"/>
    <property type="match status" value="2"/>
</dbReference>
<name>A0A4U1FG52_MONMO</name>
<dbReference type="GO" id="GO:0005765">
    <property type="term" value="C:lysosomal membrane"/>
    <property type="evidence" value="ECO:0007669"/>
    <property type="project" value="UniProtKB-SubCell"/>
</dbReference>
<evidence type="ECO:0000256" key="4">
    <source>
        <dbReference type="ARBA" id="ARBA00022490"/>
    </source>
</evidence>
<evidence type="ECO:0000256" key="10">
    <source>
        <dbReference type="ARBA" id="ARBA00035449"/>
    </source>
</evidence>
<evidence type="ECO:0000256" key="5">
    <source>
        <dbReference type="ARBA" id="ARBA00022692"/>
    </source>
</evidence>
<keyword evidence="4" id="KW-0963">Cytoplasm</keyword>
<dbReference type="EMBL" id="RWIC01000145">
    <property type="protein sequence ID" value="TKC48775.1"/>
    <property type="molecule type" value="Genomic_DNA"/>
</dbReference>
<dbReference type="InterPro" id="IPR019317">
    <property type="entry name" value="BRI3"/>
</dbReference>
<evidence type="ECO:0000256" key="1">
    <source>
        <dbReference type="ARBA" id="ARBA00004155"/>
    </source>
</evidence>
<keyword evidence="8" id="KW-0458">Lysosome</keyword>
<keyword evidence="6 12" id="KW-1133">Transmembrane helix</keyword>
<dbReference type="PANTHER" id="PTHR13551:SF1">
    <property type="entry name" value="MEMBRANE PROTEIN BRI3"/>
    <property type="match status" value="1"/>
</dbReference>
<evidence type="ECO:0000256" key="6">
    <source>
        <dbReference type="ARBA" id="ARBA00022989"/>
    </source>
</evidence>
<protein>
    <recommendedName>
        <fullName evidence="9">Membrane protein BRI3</fullName>
    </recommendedName>
    <alternativeName>
        <fullName evidence="10">Brain protein I3</fullName>
    </alternativeName>
</protein>
<sequence>MDHKPLLQERPPAYNLEAGQGDFACGPHGYGAIPAAAPPPPYPYLVTGLPTHHPRVYSIHSRNVTRYPANSIVVVGGCPVCRYVMGLGAPEISENTLTETHKARIVWRHGMGKGPFNCSRGRGRLLSLDSEPVDEEVKLTLKRVGVLEDSFTFLGIFLAIVLFPFGFICCFALRKRRCPNCGANFT</sequence>
<evidence type="ECO:0000256" key="12">
    <source>
        <dbReference type="SAM" id="Phobius"/>
    </source>
</evidence>
<dbReference type="PANTHER" id="PTHR13551">
    <property type="entry name" value="BRAIN PROTEIN I3"/>
    <property type="match status" value="1"/>
</dbReference>
<comment type="subcellular location">
    <subcellularLocation>
        <location evidence="2">Cytoplasm</location>
        <location evidence="2">Perinuclear region</location>
    </subcellularLocation>
    <subcellularLocation>
        <location evidence="1">Lysosome membrane</location>
        <topology evidence="1">Multi-pass membrane protein</topology>
    </subcellularLocation>
</comment>
<evidence type="ECO:0000256" key="2">
    <source>
        <dbReference type="ARBA" id="ARBA00004556"/>
    </source>
</evidence>
<keyword evidence="7 12" id="KW-0472">Membrane</keyword>
<gene>
    <name evidence="13" type="ORF">EI555_019595</name>
</gene>
<organism evidence="13 14">
    <name type="scientific">Monodon monoceros</name>
    <name type="common">Narwhal</name>
    <name type="synonym">Ceratodon monodon</name>
    <dbReference type="NCBI Taxonomy" id="40151"/>
    <lineage>
        <taxon>Eukaryota</taxon>
        <taxon>Metazoa</taxon>
        <taxon>Chordata</taxon>
        <taxon>Craniata</taxon>
        <taxon>Vertebrata</taxon>
        <taxon>Euteleostomi</taxon>
        <taxon>Mammalia</taxon>
        <taxon>Eutheria</taxon>
        <taxon>Laurasiatheria</taxon>
        <taxon>Artiodactyla</taxon>
        <taxon>Whippomorpha</taxon>
        <taxon>Cetacea</taxon>
        <taxon>Odontoceti</taxon>
        <taxon>Monodontidae</taxon>
        <taxon>Monodon</taxon>
    </lineage>
</organism>
<evidence type="ECO:0000256" key="7">
    <source>
        <dbReference type="ARBA" id="ARBA00023136"/>
    </source>
</evidence>
<accession>A0A4U1FG52</accession>
<evidence type="ECO:0000256" key="9">
    <source>
        <dbReference type="ARBA" id="ARBA00035284"/>
    </source>
</evidence>
<dbReference type="GO" id="GO:0048471">
    <property type="term" value="C:perinuclear region of cytoplasm"/>
    <property type="evidence" value="ECO:0007669"/>
    <property type="project" value="UniProtKB-SubCell"/>
</dbReference>
<dbReference type="AlphaFoldDB" id="A0A4U1FG52"/>
<evidence type="ECO:0000256" key="3">
    <source>
        <dbReference type="ARBA" id="ARBA00008090"/>
    </source>
</evidence>
<evidence type="ECO:0000313" key="14">
    <source>
        <dbReference type="Proteomes" id="UP000308365"/>
    </source>
</evidence>
<evidence type="ECO:0000256" key="11">
    <source>
        <dbReference type="ARBA" id="ARBA00046593"/>
    </source>
</evidence>
<comment type="caution">
    <text evidence="13">The sequence shown here is derived from an EMBL/GenBank/DDBJ whole genome shotgun (WGS) entry which is preliminary data.</text>
</comment>
<evidence type="ECO:0000256" key="8">
    <source>
        <dbReference type="ARBA" id="ARBA00023228"/>
    </source>
</evidence>
<comment type="subunit">
    <text evidence="11">Interacts with BRI3BP. Interacts with MGAT1 and IFITM3.</text>
</comment>
<evidence type="ECO:0000313" key="13">
    <source>
        <dbReference type="EMBL" id="TKC48775.1"/>
    </source>
</evidence>
<proteinExistence type="inferred from homology"/>
<dbReference type="Proteomes" id="UP000308365">
    <property type="component" value="Unassembled WGS sequence"/>
</dbReference>
<feature type="transmembrane region" description="Helical" evidence="12">
    <location>
        <begin position="151"/>
        <end position="173"/>
    </location>
</feature>
<reference evidence="14" key="1">
    <citation type="journal article" date="2019" name="IScience">
        <title>Narwhal Genome Reveals Long-Term Low Genetic Diversity despite Current Large Abundance Size.</title>
        <authorList>
            <person name="Westbury M.V."/>
            <person name="Petersen B."/>
            <person name="Garde E."/>
            <person name="Heide-Jorgensen M.P."/>
            <person name="Lorenzen E.D."/>
        </authorList>
    </citation>
    <scope>NUCLEOTIDE SEQUENCE [LARGE SCALE GENOMIC DNA]</scope>
</reference>